<proteinExistence type="predicted"/>
<dbReference type="AlphaFoldDB" id="A0A5A7NVK0"/>
<protein>
    <submittedName>
        <fullName evidence="1">Uroporphyrinogen decarboxylase</fullName>
    </submittedName>
</protein>
<keyword evidence="2" id="KW-1185">Reference proteome</keyword>
<organism evidence="1 2">
    <name type="scientific">Striga asiatica</name>
    <name type="common">Asiatic witchweed</name>
    <name type="synonym">Buchnera asiatica</name>
    <dbReference type="NCBI Taxonomy" id="4170"/>
    <lineage>
        <taxon>Eukaryota</taxon>
        <taxon>Viridiplantae</taxon>
        <taxon>Streptophyta</taxon>
        <taxon>Embryophyta</taxon>
        <taxon>Tracheophyta</taxon>
        <taxon>Spermatophyta</taxon>
        <taxon>Magnoliopsida</taxon>
        <taxon>eudicotyledons</taxon>
        <taxon>Gunneridae</taxon>
        <taxon>Pentapetalae</taxon>
        <taxon>asterids</taxon>
        <taxon>lamiids</taxon>
        <taxon>Lamiales</taxon>
        <taxon>Orobanchaceae</taxon>
        <taxon>Buchnereae</taxon>
        <taxon>Striga</taxon>
    </lineage>
</organism>
<name>A0A5A7NVK0_STRAF</name>
<accession>A0A5A7NVK0</accession>
<comment type="caution">
    <text evidence="1">The sequence shown here is derived from an EMBL/GenBank/DDBJ whole genome shotgun (WGS) entry which is preliminary data.</text>
</comment>
<reference evidence="2" key="1">
    <citation type="journal article" date="2019" name="Curr. Biol.">
        <title>Genome Sequence of Striga asiatica Provides Insight into the Evolution of Plant Parasitism.</title>
        <authorList>
            <person name="Yoshida S."/>
            <person name="Kim S."/>
            <person name="Wafula E.K."/>
            <person name="Tanskanen J."/>
            <person name="Kim Y.M."/>
            <person name="Honaas L."/>
            <person name="Yang Z."/>
            <person name="Spallek T."/>
            <person name="Conn C.E."/>
            <person name="Ichihashi Y."/>
            <person name="Cheong K."/>
            <person name="Cui S."/>
            <person name="Der J.P."/>
            <person name="Gundlach H."/>
            <person name="Jiao Y."/>
            <person name="Hori C."/>
            <person name="Ishida J.K."/>
            <person name="Kasahara H."/>
            <person name="Kiba T."/>
            <person name="Kim M.S."/>
            <person name="Koo N."/>
            <person name="Laohavisit A."/>
            <person name="Lee Y.H."/>
            <person name="Lumba S."/>
            <person name="McCourt P."/>
            <person name="Mortimer J.C."/>
            <person name="Mutuku J.M."/>
            <person name="Nomura T."/>
            <person name="Sasaki-Sekimoto Y."/>
            <person name="Seto Y."/>
            <person name="Wang Y."/>
            <person name="Wakatake T."/>
            <person name="Sakakibara H."/>
            <person name="Demura T."/>
            <person name="Yamaguchi S."/>
            <person name="Yoneyama K."/>
            <person name="Manabe R.I."/>
            <person name="Nelson D.C."/>
            <person name="Schulman A.H."/>
            <person name="Timko M.P."/>
            <person name="dePamphilis C.W."/>
            <person name="Choi D."/>
            <person name="Shirasu K."/>
        </authorList>
    </citation>
    <scope>NUCLEOTIDE SEQUENCE [LARGE SCALE GENOMIC DNA]</scope>
    <source>
        <strain evidence="2">cv. UVA1</strain>
    </source>
</reference>
<evidence type="ECO:0000313" key="2">
    <source>
        <dbReference type="Proteomes" id="UP000325081"/>
    </source>
</evidence>
<sequence>MAKVGLYRVDLTRTVEKAKIKKQHPQFSLYFFSSPSSNAETGKDLESPVGVENVIFPESGSLIEISEIVTQIRSSLLFTPVTCFIRRSWTNAVTSVSYHTLRPMARNTCVLLFFCLSQTNPVASL</sequence>
<evidence type="ECO:0000313" key="1">
    <source>
        <dbReference type="EMBL" id="GER24593.1"/>
    </source>
</evidence>
<gene>
    <name evidence="1" type="ORF">STAS_00130</name>
</gene>
<dbReference type="Proteomes" id="UP000325081">
    <property type="component" value="Unassembled WGS sequence"/>
</dbReference>
<dbReference type="EMBL" id="BKCP01000001">
    <property type="protein sequence ID" value="GER24593.1"/>
    <property type="molecule type" value="Genomic_DNA"/>
</dbReference>